<reference evidence="10" key="1">
    <citation type="journal article" date="2015" name="PLoS Genet.">
        <title>The dynamic genome and transcriptome of the human fungal pathogen Blastomyces and close relative Emmonsia.</title>
        <authorList>
            <person name="Munoz J.F."/>
            <person name="Gauthier G.M."/>
            <person name="Desjardins C.A."/>
            <person name="Gallo J.E."/>
            <person name="Holder J."/>
            <person name="Sullivan T.D."/>
            <person name="Marty A.J."/>
            <person name="Carmen J.C."/>
            <person name="Chen Z."/>
            <person name="Ding L."/>
            <person name="Gujja S."/>
            <person name="Magrini V."/>
            <person name="Misas E."/>
            <person name="Mitreva M."/>
            <person name="Priest M."/>
            <person name="Saif S."/>
            <person name="Whiston E.A."/>
            <person name="Young S."/>
            <person name="Zeng Q."/>
            <person name="Goldman W.E."/>
            <person name="Mardis E.R."/>
            <person name="Taylor J.W."/>
            <person name="McEwen J.G."/>
            <person name="Clay O.K."/>
            <person name="Klein B.S."/>
            <person name="Cuomo C.A."/>
        </authorList>
    </citation>
    <scope>NUCLEOTIDE SEQUENCE [LARGE SCALE GENOMIC DNA]</scope>
    <source>
        <strain evidence="10">SLH14081</strain>
    </source>
</reference>
<keyword evidence="5" id="KW-0539">Nucleus</keyword>
<dbReference type="GO" id="GO:0046983">
    <property type="term" value="F:protein dimerization activity"/>
    <property type="evidence" value="ECO:0007669"/>
    <property type="project" value="InterPro"/>
</dbReference>
<name>A0A179URN4_BLAGS</name>
<gene>
    <name evidence="9" type="ORF">BDBG_05590</name>
</gene>
<feature type="coiled-coil region" evidence="6">
    <location>
        <begin position="466"/>
        <end position="493"/>
    </location>
</feature>
<evidence type="ECO:0000313" key="10">
    <source>
        <dbReference type="Proteomes" id="UP000002038"/>
    </source>
</evidence>
<dbReference type="InterPro" id="IPR052207">
    <property type="entry name" value="Max-like/E-box_TFs"/>
</dbReference>
<evidence type="ECO:0000259" key="8">
    <source>
        <dbReference type="PROSITE" id="PS50888"/>
    </source>
</evidence>
<dbReference type="InterPro" id="IPR057072">
    <property type="entry name" value="bHLH_INO4"/>
</dbReference>
<dbReference type="GO" id="GO:0005634">
    <property type="term" value="C:nucleus"/>
    <property type="evidence" value="ECO:0007669"/>
    <property type="project" value="UniProtKB-SubCell"/>
</dbReference>
<dbReference type="InterPro" id="IPR036638">
    <property type="entry name" value="HLH_DNA-bd_sf"/>
</dbReference>
<dbReference type="PROSITE" id="PS50888">
    <property type="entry name" value="BHLH"/>
    <property type="match status" value="1"/>
</dbReference>
<dbReference type="RefSeq" id="XP_031579063.1">
    <property type="nucleotide sequence ID" value="XM_031722229.1"/>
</dbReference>
<dbReference type="STRING" id="559298.A0A179URN4"/>
<dbReference type="SUPFAM" id="SSF47459">
    <property type="entry name" value="HLH, helix-loop-helix DNA-binding domain"/>
    <property type="match status" value="1"/>
</dbReference>
<dbReference type="InterPro" id="IPR011598">
    <property type="entry name" value="bHLH_dom"/>
</dbReference>
<dbReference type="VEuPathDB" id="FungiDB:BDBG_05590"/>
<organism evidence="9 10">
    <name type="scientific">Blastomyces gilchristii (strain SLH14081)</name>
    <name type="common">Blastomyces dermatitidis</name>
    <dbReference type="NCBI Taxonomy" id="559298"/>
    <lineage>
        <taxon>Eukaryota</taxon>
        <taxon>Fungi</taxon>
        <taxon>Dikarya</taxon>
        <taxon>Ascomycota</taxon>
        <taxon>Pezizomycotina</taxon>
        <taxon>Eurotiomycetes</taxon>
        <taxon>Eurotiomycetidae</taxon>
        <taxon>Onygenales</taxon>
        <taxon>Ajellomycetaceae</taxon>
        <taxon>Blastomyces</taxon>
    </lineage>
</organism>
<dbReference type="SMART" id="SM00353">
    <property type="entry name" value="HLH"/>
    <property type="match status" value="1"/>
</dbReference>
<evidence type="ECO:0000313" key="9">
    <source>
        <dbReference type="EMBL" id="OAT09899.1"/>
    </source>
</evidence>
<evidence type="ECO:0000256" key="1">
    <source>
        <dbReference type="ARBA" id="ARBA00004123"/>
    </source>
</evidence>
<feature type="compositionally biased region" description="Basic and acidic residues" evidence="7">
    <location>
        <begin position="409"/>
        <end position="424"/>
    </location>
</feature>
<evidence type="ECO:0000256" key="3">
    <source>
        <dbReference type="ARBA" id="ARBA00023125"/>
    </source>
</evidence>
<dbReference type="Pfam" id="PF23181">
    <property type="entry name" value="bHLH_INO4"/>
    <property type="match status" value="1"/>
</dbReference>
<dbReference type="PANTHER" id="PTHR15741">
    <property type="entry name" value="BASIC HELIX-LOOP-HELIX ZIP TRANSCRIPTION FACTOR"/>
    <property type="match status" value="1"/>
</dbReference>
<keyword evidence="2" id="KW-0805">Transcription regulation</keyword>
<dbReference type="EMBL" id="GG657458">
    <property type="protein sequence ID" value="OAT09899.1"/>
    <property type="molecule type" value="Genomic_DNA"/>
</dbReference>
<dbReference type="AlphaFoldDB" id="A0A179URN4"/>
<dbReference type="PANTHER" id="PTHR15741:SF27">
    <property type="entry name" value="TRANSCRIPTION FACTOR AP-4"/>
    <property type="match status" value="1"/>
</dbReference>
<feature type="compositionally biased region" description="Polar residues" evidence="7">
    <location>
        <begin position="301"/>
        <end position="328"/>
    </location>
</feature>
<keyword evidence="3" id="KW-0238">DNA-binding</keyword>
<dbReference type="Gene3D" id="4.10.280.10">
    <property type="entry name" value="Helix-loop-helix DNA-binding domain"/>
    <property type="match status" value="1"/>
</dbReference>
<feature type="compositionally biased region" description="Polar residues" evidence="7">
    <location>
        <begin position="273"/>
        <end position="284"/>
    </location>
</feature>
<comment type="subcellular location">
    <subcellularLocation>
        <location evidence="1">Nucleus</location>
    </subcellularLocation>
</comment>
<dbReference type="GeneID" id="8503914"/>
<feature type="domain" description="BHLH" evidence="8">
    <location>
        <begin position="418"/>
        <end position="469"/>
    </location>
</feature>
<evidence type="ECO:0000256" key="5">
    <source>
        <dbReference type="ARBA" id="ARBA00023242"/>
    </source>
</evidence>
<feature type="compositionally biased region" description="Low complexity" evidence="7">
    <location>
        <begin position="354"/>
        <end position="399"/>
    </location>
</feature>
<feature type="compositionally biased region" description="Basic and acidic residues" evidence="7">
    <location>
        <begin position="247"/>
        <end position="264"/>
    </location>
</feature>
<keyword evidence="4" id="KW-0804">Transcription</keyword>
<dbReference type="GO" id="GO:0000978">
    <property type="term" value="F:RNA polymerase II cis-regulatory region sequence-specific DNA binding"/>
    <property type="evidence" value="ECO:0007669"/>
    <property type="project" value="TreeGrafter"/>
</dbReference>
<feature type="compositionally biased region" description="Pro residues" evidence="7">
    <location>
        <begin position="39"/>
        <end position="48"/>
    </location>
</feature>
<protein>
    <submittedName>
        <fullName evidence="9">HLH transcription factor</fullName>
    </submittedName>
</protein>
<evidence type="ECO:0000256" key="6">
    <source>
        <dbReference type="SAM" id="Coils"/>
    </source>
</evidence>
<dbReference type="KEGG" id="bgh:BDBG_05590"/>
<evidence type="ECO:0000256" key="4">
    <source>
        <dbReference type="ARBA" id="ARBA00023163"/>
    </source>
</evidence>
<evidence type="ECO:0000256" key="7">
    <source>
        <dbReference type="SAM" id="MobiDB-lite"/>
    </source>
</evidence>
<feature type="region of interest" description="Disordered" evidence="7">
    <location>
        <begin position="247"/>
        <end position="424"/>
    </location>
</feature>
<accession>A0A179URN4</accession>
<dbReference type="GO" id="GO:0000981">
    <property type="term" value="F:DNA-binding transcription factor activity, RNA polymerase II-specific"/>
    <property type="evidence" value="ECO:0007669"/>
    <property type="project" value="TreeGrafter"/>
</dbReference>
<proteinExistence type="predicted"/>
<dbReference type="Proteomes" id="UP000002038">
    <property type="component" value="Unassembled WGS sequence"/>
</dbReference>
<keyword evidence="6" id="KW-0175">Coiled coil</keyword>
<feature type="region of interest" description="Disordered" evidence="7">
    <location>
        <begin position="1"/>
        <end position="54"/>
    </location>
</feature>
<keyword evidence="10" id="KW-1185">Reference proteome</keyword>
<dbReference type="OrthoDB" id="5778525at2759"/>
<dbReference type="CDD" id="cd11404">
    <property type="entry name" value="bHLHzip_Mlx_like"/>
    <property type="match status" value="1"/>
</dbReference>
<sequence length="505" mass="55946">METSAPEPIHHQHDHHLRRASPPPGPFGYPAFNVDSPYDGPPAPPPGPSLLDDTESSMLNNFFMSMDHLDNNDFWFSFGQDKPGGNFGFEWPDELPPTFEGSTTSLGPVPSFANGIHQEGITVGKTPSSHSSDVLAAASMLYHKNNLISHDYAPDHMFTTENNNYLNGVHGYNNSHSNNSSRTKSSFLPPRFVEALPPGSLPKDIAVLGKGFHTTKMYFDVEHHLGPEQQQRISTLRWGSDSRFSDRRYRAPVDEPNEEDRTKDLLQNLDCLESQSSATNTRASSPVRRSFDPAMPEWASLGTSAPSPSTNNGVKSSSASIPTQNDPTQAEDGSRPKKRRKSRNRMKDDDMDIDPPNNNNKINSTNNSTNNKEPNGRQSSSRSRRFSSTGTDSTTTTTTRKPKTGQGGKPRENLTEEQKRTNHILSEQKRRNLIKQGFDDLCALVPELHGGGFSKSTMLVQAAEWLEDLLRGNERLQNQLDELKKKHVTGTNTSTTTMATDMTTG</sequence>
<evidence type="ECO:0000256" key="2">
    <source>
        <dbReference type="ARBA" id="ARBA00023015"/>
    </source>
</evidence>